<organism evidence="1">
    <name type="scientific">Timema shepardi</name>
    <name type="common">Walking stick</name>
    <dbReference type="NCBI Taxonomy" id="629360"/>
    <lineage>
        <taxon>Eukaryota</taxon>
        <taxon>Metazoa</taxon>
        <taxon>Ecdysozoa</taxon>
        <taxon>Arthropoda</taxon>
        <taxon>Hexapoda</taxon>
        <taxon>Insecta</taxon>
        <taxon>Pterygota</taxon>
        <taxon>Neoptera</taxon>
        <taxon>Polyneoptera</taxon>
        <taxon>Phasmatodea</taxon>
        <taxon>Timematodea</taxon>
        <taxon>Timematoidea</taxon>
        <taxon>Timematidae</taxon>
        <taxon>Timema</taxon>
    </lineage>
</organism>
<proteinExistence type="predicted"/>
<sequence>MVIKTVVTWSIVNDSENPILCFTVPASIRKMGKPNLGSTALSEPCRHSNPNLAVTDKPNKTTVYDYPFGLSTNYANGLGIGKVEFRGIELAFVRRESGKPFRRTTPSSPDRNSNLDLPVLGSLSQHDTSALASYATEADRADVTYTRILRRRIYSIIKNFLRLDGETIHTILTVERLAAVVSPSLPPLSVTDTTIDVHTNLTQNRTFNATYSSPMTSLVLTDRSQLTSDSQHLAAATPAAMCGSIAKGEGTIEMRLFGGKAKHRWRLVSGYKLMDARTILPSR</sequence>
<reference evidence="1" key="1">
    <citation type="submission" date="2020-11" db="EMBL/GenBank/DDBJ databases">
        <authorList>
            <person name="Tran Van P."/>
        </authorList>
    </citation>
    <scope>NUCLEOTIDE SEQUENCE</scope>
</reference>
<gene>
    <name evidence="1" type="ORF">TSIB3V08_LOCUS9026</name>
</gene>
<name>A0A7R9G459_TIMSH</name>
<accession>A0A7R9G459</accession>
<protein>
    <submittedName>
        <fullName evidence="1">Uncharacterized protein</fullName>
    </submittedName>
</protein>
<evidence type="ECO:0000313" key="1">
    <source>
        <dbReference type="EMBL" id="CAD7264980.1"/>
    </source>
</evidence>
<dbReference type="AlphaFoldDB" id="A0A7R9G459"/>
<dbReference type="EMBL" id="OC004959">
    <property type="protein sequence ID" value="CAD7264980.1"/>
    <property type="molecule type" value="Genomic_DNA"/>
</dbReference>